<dbReference type="Gene3D" id="1.25.40.180">
    <property type="match status" value="3"/>
</dbReference>
<organism evidence="4">
    <name type="scientific">Aphanomyces invadans</name>
    <dbReference type="NCBI Taxonomy" id="157072"/>
    <lineage>
        <taxon>Eukaryota</taxon>
        <taxon>Sar</taxon>
        <taxon>Stramenopiles</taxon>
        <taxon>Oomycota</taxon>
        <taxon>Saprolegniomycetes</taxon>
        <taxon>Saprolegniales</taxon>
        <taxon>Verrucalvaceae</taxon>
        <taxon>Aphanomyces</taxon>
    </lineage>
</organism>
<dbReference type="OrthoDB" id="10252707at2759"/>
<dbReference type="GO" id="GO:0003729">
    <property type="term" value="F:mRNA binding"/>
    <property type="evidence" value="ECO:0007669"/>
    <property type="project" value="TreeGrafter"/>
</dbReference>
<dbReference type="PANTHER" id="PTHR12412">
    <property type="entry name" value="CAP BINDING PROTEIN"/>
    <property type="match status" value="1"/>
</dbReference>
<feature type="compositionally biased region" description="Basic and acidic residues" evidence="1">
    <location>
        <begin position="19"/>
        <end position="33"/>
    </location>
</feature>
<protein>
    <recommendedName>
        <fullName evidence="5">MIF4G domain-containing protein</fullName>
    </recommendedName>
</protein>
<feature type="domain" description="MIF4G-like type 1" evidence="2">
    <location>
        <begin position="476"/>
        <end position="606"/>
    </location>
</feature>
<sequence>MADYNRDNGRGGGPNDRASGYDDNYRRRKRSDDSTQYGGGYSNDGYKRHRQNDYRGNSSRHDNYRGRDNYRDQHHHRSGDDDALELRRRVISLGDSVNVNDSLAVRDVLTRCGDWLGEQLMFQAQEIAALVVTCAGRLSAKTEWYGMLTTLLNEKNAVFGKKVVELALQAIQTDLTWWATNDSSTTIHDVPVQFQRIKSLVRFIGNLTTTKMILAPDMVALLATLHSMCAQPLDGHNTTARAYQTAFAVKDYFSYIVLDTILHCGHTLVVAAADPLDQLLAQCDDYITSRDAQDDSNRLVPGNTWLLQRIRLNLLVEPEDPDHLPTFAKNLDPLNVVWKAVQSLVTVAKQMPATTTAPDGADPPLFHPQWKIQSLLYPLLNFLPVVRKTESAPLPSSIVTWDGISLTQLSSKVPPYPLVHRILDDDSGPIGSAIGNMNLPSYLISRSYFEDIVESFRPNPTEAAKQLLATCRALNGRWNLQAEYILVEALLVSILSAPAADNMVAYGGAVLFHLLKQESKTIQSAFAILVELLFRRVPLMPMNVVDTFVRLFALFLSNFEYKWPWAHWNYVLDAQADDAQRLFVSAVIERCVRLSYRQHMQSILPETFHMLLPPVPVHVIRFRQAEGGDATMSSDGARYEQVFGKIKAREGTTAIEAWIDAQGKDVGLEMAVAALLDAGSATFTHFRTLLDKYLPVLMHAIDANGDGGVDRQVVVIATVSSVWEQSPQHVILILNILLRHRVLSPVAIVSWLFGADAVQQYSWPYVWEILDHTMRYALEQRPAADTAAVDELFVAVFEGLSRVIAAHKAQCDKDGTTFKDNWYASTLARLQSFGRDFRVALDPLLASLATTVFAAERAEHDVRVVFATLQASFQRV</sequence>
<dbReference type="SUPFAM" id="SSF48371">
    <property type="entry name" value="ARM repeat"/>
    <property type="match status" value="3"/>
</dbReference>
<evidence type="ECO:0008006" key="5">
    <source>
        <dbReference type="Google" id="ProtNLM"/>
    </source>
</evidence>
<reference evidence="4" key="1">
    <citation type="submission" date="2013-12" db="EMBL/GenBank/DDBJ databases">
        <title>The Genome Sequence of Aphanomyces invadans NJM9701.</title>
        <authorList>
            <consortium name="The Broad Institute Genomics Platform"/>
            <person name="Russ C."/>
            <person name="Tyler B."/>
            <person name="van West P."/>
            <person name="Dieguez-Uribeondo J."/>
            <person name="Young S.K."/>
            <person name="Zeng Q."/>
            <person name="Gargeya S."/>
            <person name="Fitzgerald M."/>
            <person name="Abouelleil A."/>
            <person name="Alvarado L."/>
            <person name="Chapman S.B."/>
            <person name="Gainer-Dewar J."/>
            <person name="Goldberg J."/>
            <person name="Griggs A."/>
            <person name="Gujja S."/>
            <person name="Hansen M."/>
            <person name="Howarth C."/>
            <person name="Imamovic A."/>
            <person name="Ireland A."/>
            <person name="Larimer J."/>
            <person name="McCowan C."/>
            <person name="Murphy C."/>
            <person name="Pearson M."/>
            <person name="Poon T.W."/>
            <person name="Priest M."/>
            <person name="Roberts A."/>
            <person name="Saif S."/>
            <person name="Shea T."/>
            <person name="Sykes S."/>
            <person name="Wortman J."/>
            <person name="Nusbaum C."/>
            <person name="Birren B."/>
        </authorList>
    </citation>
    <scope>NUCLEOTIDE SEQUENCE [LARGE SCALE GENOMIC DNA]</scope>
    <source>
        <strain evidence="4">NJM9701</strain>
    </source>
</reference>
<dbReference type="AlphaFoldDB" id="A0A024TDB5"/>
<dbReference type="PANTHER" id="PTHR12412:SF2">
    <property type="entry name" value="NUCLEAR CAP-BINDING PROTEIN SUBUNIT 1"/>
    <property type="match status" value="1"/>
</dbReference>
<dbReference type="GO" id="GO:0005634">
    <property type="term" value="C:nucleus"/>
    <property type="evidence" value="ECO:0007669"/>
    <property type="project" value="TreeGrafter"/>
</dbReference>
<feature type="domain" description="MIF4G-like type 2" evidence="3">
    <location>
        <begin position="665"/>
        <end position="831"/>
    </location>
</feature>
<dbReference type="InterPro" id="IPR015172">
    <property type="entry name" value="MIF4G-like_typ-1"/>
</dbReference>
<dbReference type="InterPro" id="IPR027159">
    <property type="entry name" value="CBP80"/>
</dbReference>
<evidence type="ECO:0000259" key="3">
    <source>
        <dbReference type="Pfam" id="PF09090"/>
    </source>
</evidence>
<dbReference type="EMBL" id="KI914009">
    <property type="protein sequence ID" value="ETV91581.1"/>
    <property type="molecule type" value="Genomic_DNA"/>
</dbReference>
<feature type="region of interest" description="Disordered" evidence="1">
    <location>
        <begin position="1"/>
        <end position="81"/>
    </location>
</feature>
<dbReference type="GO" id="GO:0000339">
    <property type="term" value="F:RNA cap binding"/>
    <property type="evidence" value="ECO:0007669"/>
    <property type="project" value="InterPro"/>
</dbReference>
<dbReference type="InterPro" id="IPR015174">
    <property type="entry name" value="MIF4G-like_typ-2"/>
</dbReference>
<evidence type="ECO:0000256" key="1">
    <source>
        <dbReference type="SAM" id="MobiDB-lite"/>
    </source>
</evidence>
<dbReference type="STRING" id="157072.A0A024TDB5"/>
<dbReference type="RefSeq" id="XP_008879850.1">
    <property type="nucleotide sequence ID" value="XM_008881628.1"/>
</dbReference>
<proteinExistence type="predicted"/>
<dbReference type="Pfam" id="PF09088">
    <property type="entry name" value="MIF4G_like"/>
    <property type="match status" value="1"/>
</dbReference>
<dbReference type="GO" id="GO:0005846">
    <property type="term" value="C:nuclear cap binding complex"/>
    <property type="evidence" value="ECO:0007669"/>
    <property type="project" value="InterPro"/>
</dbReference>
<dbReference type="GO" id="GO:0000184">
    <property type="term" value="P:nuclear-transcribed mRNA catabolic process, nonsense-mediated decay"/>
    <property type="evidence" value="ECO:0007669"/>
    <property type="project" value="TreeGrafter"/>
</dbReference>
<dbReference type="VEuPathDB" id="FungiDB:H310_13954"/>
<name>A0A024TDB5_9STRA</name>
<evidence type="ECO:0000313" key="4">
    <source>
        <dbReference type="EMBL" id="ETV91581.1"/>
    </source>
</evidence>
<feature type="compositionally biased region" description="Basic and acidic residues" evidence="1">
    <location>
        <begin position="59"/>
        <end position="81"/>
    </location>
</feature>
<dbReference type="eggNOG" id="KOG1104">
    <property type="taxonomic scope" value="Eukaryota"/>
</dbReference>
<dbReference type="InterPro" id="IPR016024">
    <property type="entry name" value="ARM-type_fold"/>
</dbReference>
<dbReference type="GeneID" id="20091004"/>
<gene>
    <name evidence="4" type="ORF">H310_13954</name>
</gene>
<evidence type="ECO:0000259" key="2">
    <source>
        <dbReference type="Pfam" id="PF09088"/>
    </source>
</evidence>
<accession>A0A024TDB5</accession>
<dbReference type="Pfam" id="PF09090">
    <property type="entry name" value="MIF4G_like_2"/>
    <property type="match status" value="1"/>
</dbReference>
<dbReference type="GO" id="GO:0006406">
    <property type="term" value="P:mRNA export from nucleus"/>
    <property type="evidence" value="ECO:0007669"/>
    <property type="project" value="InterPro"/>
</dbReference>